<feature type="domain" description="PiggyBac transposable element-derived protein" evidence="1">
    <location>
        <begin position="10"/>
        <end position="63"/>
    </location>
</feature>
<organism evidence="2 3">
    <name type="scientific">Ladona fulva</name>
    <name type="common">Scarce chaser dragonfly</name>
    <name type="synonym">Libellula fulva</name>
    <dbReference type="NCBI Taxonomy" id="123851"/>
    <lineage>
        <taxon>Eukaryota</taxon>
        <taxon>Metazoa</taxon>
        <taxon>Ecdysozoa</taxon>
        <taxon>Arthropoda</taxon>
        <taxon>Hexapoda</taxon>
        <taxon>Insecta</taxon>
        <taxon>Pterygota</taxon>
        <taxon>Palaeoptera</taxon>
        <taxon>Odonata</taxon>
        <taxon>Epiprocta</taxon>
        <taxon>Anisoptera</taxon>
        <taxon>Libelluloidea</taxon>
        <taxon>Libellulidae</taxon>
        <taxon>Ladona</taxon>
    </lineage>
</organism>
<gene>
    <name evidence="2" type="ORF">J437_LFUL017329</name>
</gene>
<dbReference type="InterPro" id="IPR029526">
    <property type="entry name" value="PGBD"/>
</dbReference>
<evidence type="ECO:0000259" key="1">
    <source>
        <dbReference type="Pfam" id="PF13843"/>
    </source>
</evidence>
<dbReference type="EMBL" id="KZ309225">
    <property type="protein sequence ID" value="KAG8237778.1"/>
    <property type="molecule type" value="Genomic_DNA"/>
</dbReference>
<sequence length="151" mass="17914">MRTVEKRSKCFVKPPVVIDYNHTMGGVDWVDQLSDYPLPRERSKKYYKKIFFHLVDLSVWNSFILYKKSGGRKVHLDYRIQLREQLIEVYHPMLVSPRSGRPPAAQQLQRLIDRHFPDSLPPTEKKANPTRQCFICCRKRDAKGKKIKRET</sequence>
<dbReference type="OrthoDB" id="75807at2759"/>
<keyword evidence="3" id="KW-1185">Reference proteome</keyword>
<dbReference type="AlphaFoldDB" id="A0A8K0KT34"/>
<reference evidence="2" key="1">
    <citation type="submission" date="2013-04" db="EMBL/GenBank/DDBJ databases">
        <authorList>
            <person name="Qu J."/>
            <person name="Murali S.C."/>
            <person name="Bandaranaike D."/>
            <person name="Bellair M."/>
            <person name="Blankenburg K."/>
            <person name="Chao H."/>
            <person name="Dinh H."/>
            <person name="Doddapaneni H."/>
            <person name="Downs B."/>
            <person name="Dugan-Rocha S."/>
            <person name="Elkadiri S."/>
            <person name="Gnanaolivu R.D."/>
            <person name="Hernandez B."/>
            <person name="Javaid M."/>
            <person name="Jayaseelan J.C."/>
            <person name="Lee S."/>
            <person name="Li M."/>
            <person name="Ming W."/>
            <person name="Munidasa M."/>
            <person name="Muniz J."/>
            <person name="Nguyen L."/>
            <person name="Ongeri F."/>
            <person name="Osuji N."/>
            <person name="Pu L.-L."/>
            <person name="Puazo M."/>
            <person name="Qu C."/>
            <person name="Quiroz J."/>
            <person name="Raj R."/>
            <person name="Weissenberger G."/>
            <person name="Xin Y."/>
            <person name="Zou X."/>
            <person name="Han Y."/>
            <person name="Richards S."/>
            <person name="Worley K."/>
            <person name="Muzny D."/>
            <person name="Gibbs R."/>
        </authorList>
    </citation>
    <scope>NUCLEOTIDE SEQUENCE</scope>
    <source>
        <strain evidence="2">Sampled in the wild</strain>
    </source>
</reference>
<dbReference type="Pfam" id="PF13843">
    <property type="entry name" value="DDE_Tnp_1_7"/>
    <property type="match status" value="1"/>
</dbReference>
<name>A0A8K0KT34_LADFU</name>
<evidence type="ECO:0000313" key="2">
    <source>
        <dbReference type="EMBL" id="KAG8237778.1"/>
    </source>
</evidence>
<proteinExistence type="predicted"/>
<dbReference type="PANTHER" id="PTHR46599">
    <property type="entry name" value="PIGGYBAC TRANSPOSABLE ELEMENT-DERIVED PROTEIN 4"/>
    <property type="match status" value="1"/>
</dbReference>
<dbReference type="Proteomes" id="UP000792457">
    <property type="component" value="Unassembled WGS sequence"/>
</dbReference>
<protein>
    <recommendedName>
        <fullName evidence="1">PiggyBac transposable element-derived protein domain-containing protein</fullName>
    </recommendedName>
</protein>
<evidence type="ECO:0000313" key="3">
    <source>
        <dbReference type="Proteomes" id="UP000792457"/>
    </source>
</evidence>
<dbReference type="PANTHER" id="PTHR46599:SF3">
    <property type="entry name" value="PIGGYBAC TRANSPOSABLE ELEMENT-DERIVED PROTEIN 4"/>
    <property type="match status" value="1"/>
</dbReference>
<accession>A0A8K0KT34</accession>
<comment type="caution">
    <text evidence="2">The sequence shown here is derived from an EMBL/GenBank/DDBJ whole genome shotgun (WGS) entry which is preliminary data.</text>
</comment>
<reference evidence="2" key="2">
    <citation type="submission" date="2017-10" db="EMBL/GenBank/DDBJ databases">
        <title>Ladona fulva Genome sequencing and assembly.</title>
        <authorList>
            <person name="Murali S."/>
            <person name="Richards S."/>
            <person name="Bandaranaike D."/>
            <person name="Bellair M."/>
            <person name="Blankenburg K."/>
            <person name="Chao H."/>
            <person name="Dinh H."/>
            <person name="Doddapaneni H."/>
            <person name="Dugan-Rocha S."/>
            <person name="Elkadiri S."/>
            <person name="Gnanaolivu R."/>
            <person name="Hernandez B."/>
            <person name="Skinner E."/>
            <person name="Javaid M."/>
            <person name="Lee S."/>
            <person name="Li M."/>
            <person name="Ming W."/>
            <person name="Munidasa M."/>
            <person name="Muniz J."/>
            <person name="Nguyen L."/>
            <person name="Hughes D."/>
            <person name="Osuji N."/>
            <person name="Pu L.-L."/>
            <person name="Puazo M."/>
            <person name="Qu C."/>
            <person name="Quiroz J."/>
            <person name="Raj R."/>
            <person name="Weissenberger G."/>
            <person name="Xin Y."/>
            <person name="Zou X."/>
            <person name="Han Y."/>
            <person name="Worley K."/>
            <person name="Muzny D."/>
            <person name="Gibbs R."/>
        </authorList>
    </citation>
    <scope>NUCLEOTIDE SEQUENCE</scope>
    <source>
        <strain evidence="2">Sampled in the wild</strain>
    </source>
</reference>